<accession>A0ABM7L626</accession>
<protein>
    <submittedName>
        <fullName evidence="1">Uncharacterized protein</fullName>
    </submittedName>
</protein>
<name>A0ABM7L626_9PSED</name>
<evidence type="ECO:0000313" key="2">
    <source>
        <dbReference type="Proteomes" id="UP001064896"/>
    </source>
</evidence>
<organism evidence="1 2">
    <name type="scientific">Pseudomonas solani</name>
    <dbReference type="NCBI Taxonomy" id="2731552"/>
    <lineage>
        <taxon>Bacteria</taxon>
        <taxon>Pseudomonadati</taxon>
        <taxon>Pseudomonadota</taxon>
        <taxon>Gammaproteobacteria</taxon>
        <taxon>Pseudomonadales</taxon>
        <taxon>Pseudomonadaceae</taxon>
        <taxon>Pseudomonas</taxon>
    </lineage>
</organism>
<proteinExistence type="predicted"/>
<sequence length="40" mass="4566">MKEIARRYGQVYNSGRLSAQFATVLKRIWIYRSPPAAVPA</sequence>
<evidence type="ECO:0000313" key="1">
    <source>
        <dbReference type="EMBL" id="BCD85002.1"/>
    </source>
</evidence>
<dbReference type="Proteomes" id="UP001064896">
    <property type="component" value="Chromosome"/>
</dbReference>
<gene>
    <name evidence="1" type="ORF">PSm6_14090</name>
</gene>
<reference evidence="1" key="1">
    <citation type="submission" date="2020-05" db="EMBL/GenBank/DDBJ databases">
        <title>Complete genome sequence of Pseudomonas sp. Sm006.</title>
        <authorList>
            <person name="Takeuchi K."/>
            <person name="Someya N."/>
        </authorList>
    </citation>
    <scope>NUCLEOTIDE SEQUENCE</scope>
    <source>
        <strain evidence="1">Sm006</strain>
    </source>
</reference>
<dbReference type="EMBL" id="AP023081">
    <property type="protein sequence ID" value="BCD85002.1"/>
    <property type="molecule type" value="Genomic_DNA"/>
</dbReference>
<keyword evidence="2" id="KW-1185">Reference proteome</keyword>